<feature type="region of interest" description="Disordered" evidence="4">
    <location>
        <begin position="1852"/>
        <end position="1902"/>
    </location>
</feature>
<feature type="compositionally biased region" description="Low complexity" evidence="4">
    <location>
        <begin position="1596"/>
        <end position="1618"/>
    </location>
</feature>
<gene>
    <name evidence="6" type="ORF">Vretifemale_12846</name>
    <name evidence="7" type="ORF">Vretimale_11124</name>
</gene>
<evidence type="ECO:0000313" key="6">
    <source>
        <dbReference type="EMBL" id="GIL84157.1"/>
    </source>
</evidence>
<evidence type="ECO:0000313" key="9">
    <source>
        <dbReference type="Proteomes" id="UP000747110"/>
    </source>
</evidence>
<feature type="compositionally biased region" description="Gly residues" evidence="4">
    <location>
        <begin position="582"/>
        <end position="596"/>
    </location>
</feature>
<feature type="compositionally biased region" description="Low complexity" evidence="4">
    <location>
        <begin position="1391"/>
        <end position="1400"/>
    </location>
</feature>
<feature type="region of interest" description="Disordered" evidence="4">
    <location>
        <begin position="245"/>
        <end position="272"/>
    </location>
</feature>
<feature type="compositionally biased region" description="Polar residues" evidence="4">
    <location>
        <begin position="1458"/>
        <end position="1470"/>
    </location>
</feature>
<organism evidence="7 8">
    <name type="scientific">Volvox reticuliferus</name>
    <dbReference type="NCBI Taxonomy" id="1737510"/>
    <lineage>
        <taxon>Eukaryota</taxon>
        <taxon>Viridiplantae</taxon>
        <taxon>Chlorophyta</taxon>
        <taxon>core chlorophytes</taxon>
        <taxon>Chlorophyceae</taxon>
        <taxon>CS clade</taxon>
        <taxon>Chlamydomonadales</taxon>
        <taxon>Volvocaceae</taxon>
        <taxon>Volvox</taxon>
    </lineage>
</organism>
<name>A0A8J4GFX4_9CHLO</name>
<feature type="region of interest" description="Disordered" evidence="4">
    <location>
        <begin position="647"/>
        <end position="672"/>
    </location>
</feature>
<evidence type="ECO:0000256" key="4">
    <source>
        <dbReference type="SAM" id="MobiDB-lite"/>
    </source>
</evidence>
<proteinExistence type="predicted"/>
<feature type="region of interest" description="Disordered" evidence="4">
    <location>
        <begin position="1745"/>
        <end position="1767"/>
    </location>
</feature>
<dbReference type="Proteomes" id="UP000722791">
    <property type="component" value="Unassembled WGS sequence"/>
</dbReference>
<reference evidence="7" key="1">
    <citation type="journal article" date="2021" name="Proc. Natl. Acad. Sci. U.S.A.">
        <title>Three genomes in the algal genus Volvox reveal the fate of a haploid sex-determining region after a transition to homothallism.</title>
        <authorList>
            <person name="Yamamoto K."/>
            <person name="Hamaji T."/>
            <person name="Kawai-Toyooka H."/>
            <person name="Matsuzaki R."/>
            <person name="Takahashi F."/>
            <person name="Nishimura Y."/>
            <person name="Kawachi M."/>
            <person name="Noguchi H."/>
            <person name="Minakuchi Y."/>
            <person name="Umen J.G."/>
            <person name="Toyoda A."/>
            <person name="Nozaki H."/>
        </authorList>
    </citation>
    <scope>NUCLEOTIDE SEQUENCE</scope>
    <source>
        <strain evidence="7">NIES-3785</strain>
        <strain evidence="6">NIES-3786</strain>
    </source>
</reference>
<feature type="domain" description="SBP-type" evidence="5">
    <location>
        <begin position="46"/>
        <end position="123"/>
    </location>
</feature>
<dbReference type="PANTHER" id="PTHR31251:SF169">
    <property type="entry name" value="SQUAMOSA PROMOTER-BINDING-LIKE PROTEIN 8"/>
    <property type="match status" value="1"/>
</dbReference>
<dbReference type="PANTHER" id="PTHR31251">
    <property type="entry name" value="SQUAMOSA PROMOTER-BINDING-LIKE PROTEIN 4"/>
    <property type="match status" value="1"/>
</dbReference>
<keyword evidence="9" id="KW-1185">Reference proteome</keyword>
<dbReference type="Pfam" id="PF03110">
    <property type="entry name" value="SBP"/>
    <property type="match status" value="1"/>
</dbReference>
<sequence>MKGVETGWSETQEPLEAAKDLPVISTNHVDANYPQSVAGYRRSSAPLRCKVSGCTSDLASAPKTHQRFRLCNLHIKSPAILVDGVASRFCQQCSRFHPLTEFHGTNRTCRMMLVKNRARQRGVNPYTSLHDASAVPTAWKQSATSPPLRVFHAAADPTAMSATATPANMDAAAASAAGWGGAPHAPTLTQPSGCVPTDWQLARARSVGLATAAAGAAVAAISCPAAVGPLMDKPSLLEVQLPEGRPCSAPPVSPNCSSGASSEHPPAPCPSALTAQTATAAAAADVRPSELPGLQNVAGAGGPSPSLEGLRSANQPQTLLCTDSKSYKAGTVAIMPSISPPSVPCNPALLVSEGAPSIPQTSSVFAVDARCGDGVSIMAAEAGLGPGAGPILSSQADTAMTTAAAMTGAFTRSPSDGTAVTLAAISTRMATSPVNAIAPKRDLCIGPELKKGVPDRDSLQNAPAAPPGTLASMTPSGGPFARCSAPPALCQPDWDNVGGQTLDMLRHWQRQMERDPDQLPPPQLQEEPRPWLHPFQGMRLARGPSAPQWERPSLQRILLLKQTSSSLRTRGDLHAASTSHVYGGGGPDGDGSGLSGSDGDLSWCSIANSTATLGGDERGGVGIGGGGSCNDNGVLFGGSGGNVGSGGSGGNVGSGGSGGNVGSGGNSGSGSGLMFGRMSAPPPDTVKLQTDFRCSTSSSLLVSSTSVAALGCGPSALGALRETGGGGGGIWGLQRAGSFGNFKRRRSLGLEAAADDAAASVRHCSNAGLVEPALDGAVVAVMSGAVDKGLGEHLCLGPQVPVSSPPQGMAALPSSQPQQAVATMMRGLEETPNMLARCAPAGQNNNDNSNNNMPTAELWPPTEVCLQNSGSLANRGCRGGRFGNSDDATNGRGCSAGDGCASPSRQRCKPRWTHTVAEGHGIRNPSSAVALAVEATTPQAVTTDGGGGLRGDGAQLTPRGMASLVLGALALDEEMRQGAILTKAASSGAEAGAACNAVAAHGLGTVHDTATGVTGSLSPVNGDSLLFASLAAEWQGEGEPDSADELLLGLDDAAAGSQIRCRHVEIQPQPQPQPPSMATMVIQQQQPQQMVQQQQQQPAIITEPLGPGLVTTECTSTSAMASAFVRSSTAAGWWSQSSFPGPSQKATEATAAMRREIFLAPDLEMIAASGPTPMVKPSMGVIVEGGGPGRLVPGAQHIWFRSAQSEPAWGSRPSDIVCQQQQQQSPHYYRQHRLGQPSQPLPQQHHQLQHQQAAQHSGCNMEDGVRTASDSASGGALEGACDGCSEPPCRQQQDDSGAGTSSGMSGRKAIGEETEEQLQLLLGDLIGSDMPSQPWPAVAVAAAAQPAQLLPTLAPTSSLLQQMQQQYCGLPLPRLQAMDVSPQPPSPPLPMLQLQQSQQQKGPLVAESGAGSGSGSWAANMCVESSDMLIDYPSQFVSAPVAVSGGSFAGAGCGSSATTHKTVLSPSSSGADAARHGLQVGQQQQQQQHPDLHQHQHEDQQQRLPGRHEGLWLRDEPAIAEVIMADTAAASQSESLEAVPCTAAALASTAIASGGSTPTPCVRSPTTRDAFDGVVSSSYGPPADFRHTTNHPLSSQQQTLQQEKQQQHVSSGHSGSSTRHSRRSHRCTNSARHDGVTRHDQDFLDKALQQQQQMWSELRTMQAQQRALLEQQLEQQRALAKLLGGALPVTAGSTAAASGAGAAAAASAAAVTAIIDGVGCVSSSSAAAAAAKTIANTSSLLEAWQKQRQQDDEQVQGGGRGGSGRSLLSCQRPAVAIFGRSSMSVLRDGGNVENMPSMEERDWQVQLQQLGTRLQQRQGEPPDDLQPHLQEHHHELPLHGNCHGRLQFTRHSHHVHQPHEQHHQNSRPSSLRGVSSPAVLLPANPEGHVLSGGCSGGVSSCT</sequence>
<keyword evidence="2" id="KW-0863">Zinc-finger</keyword>
<feature type="region of interest" description="Disordered" evidence="4">
    <location>
        <begin position="577"/>
        <end position="596"/>
    </location>
</feature>
<feature type="region of interest" description="Disordered" evidence="4">
    <location>
        <begin position="1572"/>
        <end position="1637"/>
    </location>
</feature>
<evidence type="ECO:0000256" key="3">
    <source>
        <dbReference type="ARBA" id="ARBA00022833"/>
    </source>
</evidence>
<dbReference type="InterPro" id="IPR036893">
    <property type="entry name" value="SBP_sf"/>
</dbReference>
<evidence type="ECO:0000256" key="1">
    <source>
        <dbReference type="ARBA" id="ARBA00022723"/>
    </source>
</evidence>
<dbReference type="InterPro" id="IPR004333">
    <property type="entry name" value="SBP_dom"/>
</dbReference>
<comment type="caution">
    <text evidence="7">The sequence shown here is derived from an EMBL/GenBank/DDBJ whole genome shotgun (WGS) entry which is preliminary data.</text>
</comment>
<dbReference type="EMBL" id="BNCQ01000022">
    <property type="protein sequence ID" value="GIM06882.1"/>
    <property type="molecule type" value="Genomic_DNA"/>
</dbReference>
<feature type="region of interest" description="Disordered" evidence="4">
    <location>
        <begin position="1204"/>
        <end position="1308"/>
    </location>
</feature>
<protein>
    <recommendedName>
        <fullName evidence="5">SBP-type domain-containing protein</fullName>
    </recommendedName>
</protein>
<keyword evidence="3" id="KW-0862">Zinc</keyword>
<dbReference type="InterPro" id="IPR044817">
    <property type="entry name" value="SBP-like"/>
</dbReference>
<feature type="compositionally biased region" description="Low complexity" evidence="4">
    <location>
        <begin position="1476"/>
        <end position="1489"/>
    </location>
</feature>
<accession>A0A8J4GFX4</accession>
<keyword evidence="1" id="KW-0479">Metal-binding</keyword>
<feature type="compositionally biased region" description="Basic and acidic residues" evidence="4">
    <location>
        <begin position="1490"/>
        <end position="1503"/>
    </location>
</feature>
<dbReference type="GO" id="GO:0005634">
    <property type="term" value="C:nucleus"/>
    <property type="evidence" value="ECO:0007669"/>
    <property type="project" value="InterPro"/>
</dbReference>
<dbReference type="GO" id="GO:0003677">
    <property type="term" value="F:DNA binding"/>
    <property type="evidence" value="ECO:0007669"/>
    <property type="project" value="InterPro"/>
</dbReference>
<feature type="region of interest" description="Disordered" evidence="4">
    <location>
        <begin position="292"/>
        <end position="311"/>
    </location>
</feature>
<dbReference type="EMBL" id="BNCP01000028">
    <property type="protein sequence ID" value="GIL84157.1"/>
    <property type="molecule type" value="Genomic_DNA"/>
</dbReference>
<feature type="compositionally biased region" description="Basic and acidic residues" evidence="4">
    <location>
        <begin position="448"/>
        <end position="458"/>
    </location>
</feature>
<dbReference type="PROSITE" id="PS51141">
    <property type="entry name" value="ZF_SBP"/>
    <property type="match status" value="1"/>
</dbReference>
<dbReference type="GO" id="GO:0008270">
    <property type="term" value="F:zinc ion binding"/>
    <property type="evidence" value="ECO:0007669"/>
    <property type="project" value="UniProtKB-KW"/>
</dbReference>
<evidence type="ECO:0000313" key="7">
    <source>
        <dbReference type="EMBL" id="GIM06882.1"/>
    </source>
</evidence>
<dbReference type="OrthoDB" id="515128at2759"/>
<feature type="region of interest" description="Disordered" evidence="4">
    <location>
        <begin position="1454"/>
        <end position="1503"/>
    </location>
</feature>
<dbReference type="Gene3D" id="4.10.1100.10">
    <property type="entry name" value="Transcription factor, SBP-box domain"/>
    <property type="match status" value="1"/>
</dbReference>
<feature type="region of interest" description="Disordered" evidence="4">
    <location>
        <begin position="1"/>
        <end position="21"/>
    </location>
</feature>
<evidence type="ECO:0000259" key="5">
    <source>
        <dbReference type="PROSITE" id="PS51141"/>
    </source>
</evidence>
<feature type="compositionally biased region" description="Polar residues" evidence="4">
    <location>
        <begin position="1290"/>
        <end position="1304"/>
    </location>
</feature>
<evidence type="ECO:0000313" key="8">
    <source>
        <dbReference type="Proteomes" id="UP000722791"/>
    </source>
</evidence>
<feature type="region of interest" description="Disordered" evidence="4">
    <location>
        <begin position="448"/>
        <end position="479"/>
    </location>
</feature>
<feature type="region of interest" description="Disordered" evidence="4">
    <location>
        <begin position="1378"/>
        <end position="1412"/>
    </location>
</feature>
<dbReference type="Proteomes" id="UP000747110">
    <property type="component" value="Unassembled WGS sequence"/>
</dbReference>
<dbReference type="SUPFAM" id="SSF103612">
    <property type="entry name" value="SBT domain"/>
    <property type="match status" value="1"/>
</dbReference>
<feature type="compositionally biased region" description="Low complexity" evidence="4">
    <location>
        <begin position="1236"/>
        <end position="1257"/>
    </location>
</feature>
<evidence type="ECO:0000256" key="2">
    <source>
        <dbReference type="ARBA" id="ARBA00022771"/>
    </source>
</evidence>